<feature type="domain" description="Aminoglycoside phosphotransferase" evidence="1">
    <location>
        <begin position="83"/>
        <end position="274"/>
    </location>
</feature>
<reference evidence="2 3" key="1">
    <citation type="submission" date="2014-04" db="EMBL/GenBank/DDBJ databases">
        <title>Draft genome sequence of Hydrogenovibrio marinus MH-110, a model organism for aerobic H2 metabolism.</title>
        <authorList>
            <person name="Cha H.J."/>
            <person name="Jo B.H."/>
            <person name="Hwang B.H."/>
        </authorList>
    </citation>
    <scope>NUCLEOTIDE SEQUENCE [LARGE SCALE GENOMIC DNA]</scope>
    <source>
        <strain evidence="2 3">MH-110</strain>
    </source>
</reference>
<keyword evidence="3" id="KW-1185">Reference proteome</keyword>
<dbReference type="InterPro" id="IPR011009">
    <property type="entry name" value="Kinase-like_dom_sf"/>
</dbReference>
<dbReference type="Pfam" id="PF01636">
    <property type="entry name" value="APH"/>
    <property type="match status" value="1"/>
</dbReference>
<protein>
    <recommendedName>
        <fullName evidence="1">Aminoglycoside phosphotransferase domain-containing protein</fullName>
    </recommendedName>
</protein>
<dbReference type="Proteomes" id="UP000027341">
    <property type="component" value="Unassembled WGS sequence"/>
</dbReference>
<comment type="caution">
    <text evidence="2">The sequence shown here is derived from an EMBL/GenBank/DDBJ whole genome shotgun (WGS) entry which is preliminary data.</text>
</comment>
<dbReference type="RefSeq" id="WP_029909536.1">
    <property type="nucleotide sequence ID" value="NZ_AP020335.1"/>
</dbReference>
<dbReference type="STRING" id="28885.EI16_03725"/>
<dbReference type="SUPFAM" id="SSF56112">
    <property type="entry name" value="Protein kinase-like (PK-like)"/>
    <property type="match status" value="1"/>
</dbReference>
<evidence type="ECO:0000259" key="1">
    <source>
        <dbReference type="Pfam" id="PF01636"/>
    </source>
</evidence>
<accession>A0A066ZT05</accession>
<sequence length="364" mass="41923">MSWLPAEPAFLGLRPPELEWNPYFLDDHSLAYLSPTWQILTALFESLPTVYRLDTHHPQPYGFYRFQGVITLKNPTQESQTQKVDWFVKLVDPSQAERLMAAQNVADYVSQHGVVSPPLIDGFPLVLADDVTAFAYPFWQGRLTNYDETDLKQLGRAVGQLHQTLASYPQRESVQQAGEKRHHMLVTRWQSLQQHAAQMTSLPEEAQAILSSHNPEWLWHLTEQAQMVHGDLNVGNILFLDTGDVAFLDFEDSLTAWFDPLKDLAFIIERFVLTVHEPEQLESHAYALLDAYFEAYPSTVVSPQRFVDLIQALAVRAMLLLAELTLKRQPVTNSEWKKFVFLYNLAERHRMELENITQPYTTRT</sequence>
<dbReference type="InterPro" id="IPR002575">
    <property type="entry name" value="Aminoglycoside_PTrfase"/>
</dbReference>
<name>A0A066ZT05_HYDMR</name>
<dbReference type="Gene3D" id="3.90.1200.10">
    <property type="match status" value="1"/>
</dbReference>
<dbReference type="EMBL" id="JMIU01000001">
    <property type="protein sequence ID" value="KDN95419.1"/>
    <property type="molecule type" value="Genomic_DNA"/>
</dbReference>
<gene>
    <name evidence="2" type="ORF">EI16_03725</name>
</gene>
<evidence type="ECO:0000313" key="2">
    <source>
        <dbReference type="EMBL" id="KDN95419.1"/>
    </source>
</evidence>
<organism evidence="2 3">
    <name type="scientific">Hydrogenovibrio marinus</name>
    <dbReference type="NCBI Taxonomy" id="28885"/>
    <lineage>
        <taxon>Bacteria</taxon>
        <taxon>Pseudomonadati</taxon>
        <taxon>Pseudomonadota</taxon>
        <taxon>Gammaproteobacteria</taxon>
        <taxon>Thiotrichales</taxon>
        <taxon>Piscirickettsiaceae</taxon>
        <taxon>Hydrogenovibrio</taxon>
    </lineage>
</organism>
<dbReference type="AlphaFoldDB" id="A0A066ZT05"/>
<proteinExistence type="predicted"/>
<evidence type="ECO:0000313" key="3">
    <source>
        <dbReference type="Proteomes" id="UP000027341"/>
    </source>
</evidence>